<dbReference type="InterPro" id="IPR036397">
    <property type="entry name" value="RNaseH_sf"/>
</dbReference>
<dbReference type="InterPro" id="IPR001584">
    <property type="entry name" value="Integrase_cat-core"/>
</dbReference>
<dbReference type="Pfam" id="PF22483">
    <property type="entry name" value="Mu-transpos_C_2"/>
    <property type="match status" value="1"/>
</dbReference>
<feature type="non-terminal residue" evidence="3">
    <location>
        <position position="1"/>
    </location>
</feature>
<comment type="similarity">
    <text evidence="1">Belongs to the transposase IS21/IS408/IS1162 family.</text>
</comment>
<gene>
    <name evidence="3" type="ORF">J5V48_09690</name>
</gene>
<accession>A0ABS7DIQ3</accession>
<dbReference type="PROSITE" id="PS50994">
    <property type="entry name" value="INTEGRASE"/>
    <property type="match status" value="1"/>
</dbReference>
<dbReference type="InterPro" id="IPR012337">
    <property type="entry name" value="RNaseH-like_sf"/>
</dbReference>
<feature type="non-terminal residue" evidence="3">
    <location>
        <position position="451"/>
    </location>
</feature>
<dbReference type="Gene3D" id="3.30.420.10">
    <property type="entry name" value="Ribonuclease H-like superfamily/Ribonuclease H"/>
    <property type="match status" value="1"/>
</dbReference>
<comment type="caution">
    <text evidence="3">The sequence shown here is derived from an EMBL/GenBank/DDBJ whole genome shotgun (WGS) entry which is preliminary data.</text>
</comment>
<evidence type="ECO:0000313" key="4">
    <source>
        <dbReference type="Proteomes" id="UP000731465"/>
    </source>
</evidence>
<evidence type="ECO:0000313" key="3">
    <source>
        <dbReference type="EMBL" id="MBW7571158.1"/>
    </source>
</evidence>
<dbReference type="PANTHER" id="PTHR35004">
    <property type="entry name" value="TRANSPOSASE RV3428C-RELATED"/>
    <property type="match status" value="1"/>
</dbReference>
<dbReference type="PANTHER" id="PTHR35004:SF8">
    <property type="entry name" value="TRANSPOSASE RV3428C-RELATED"/>
    <property type="match status" value="1"/>
</dbReference>
<protein>
    <submittedName>
        <fullName evidence="3">DDE-type integrase/transposase/recombinase</fullName>
    </submittedName>
</protein>
<dbReference type="SUPFAM" id="SSF53098">
    <property type="entry name" value="Ribonuclease H-like"/>
    <property type="match status" value="1"/>
</dbReference>
<dbReference type="RefSeq" id="WP_219938438.1">
    <property type="nucleotide sequence ID" value="NZ_JAGFNY010000082.1"/>
</dbReference>
<keyword evidence="4" id="KW-1185">Reference proteome</keyword>
<dbReference type="Proteomes" id="UP000731465">
    <property type="component" value="Unassembled WGS sequence"/>
</dbReference>
<dbReference type="EMBL" id="JAGFNY010000082">
    <property type="protein sequence ID" value="MBW7571158.1"/>
    <property type="molecule type" value="Genomic_DNA"/>
</dbReference>
<sequence length="451" mass="51416">FKTTSEPFSKGYFSRRIASEVKDLTAHDNFYLAQDFKYGETIQIDFTGDTYDLMTYNGQIKCWIMVITWPASYYTYAEFVTGQTTTESCRVISNAIRYWGNRIPLVAVTDNAKAFVITHKGSHVELNAAFADFMSRLSICVDAAPVRKPQVKSCCEYEVMQVQNLCKRNELVRSFSKKATIDEHSKFLQENVEKIINEGPFRKSLEKTRGFLFRTYELPAARCASEIPPYAQEYTSVVVPRSYLITVKEHEYSVPYTYIKESVDVFINNDTIVVKYKGKEIARHLRDDKPGRTCDPAHMPPKHKSIALNNELMGSQEKIIKMASEFSPELLRFCNAKFMVTESEHANKANAIKTCQGVISFYVKNSNKDLVNLSLLEMLKCPPKMWNTPCLKTIFLNKCNEYFENQKKPQQAPAQIVRATSAQAHLRDYKGADAINGSFSSNSSFSTTFST</sequence>
<proteinExistence type="inferred from homology"/>
<evidence type="ECO:0000256" key="1">
    <source>
        <dbReference type="ARBA" id="ARBA00009277"/>
    </source>
</evidence>
<reference evidence="3 4" key="1">
    <citation type="submission" date="2021-03" db="EMBL/GenBank/DDBJ databases">
        <title>Succinivibrio sp. nov. isolated from feces of cow.</title>
        <authorList>
            <person name="Choi J.-Y."/>
        </authorList>
    </citation>
    <scope>NUCLEOTIDE SEQUENCE [LARGE SCALE GENOMIC DNA]</scope>
    <source>
        <strain evidence="3 4">AGMB01872</strain>
    </source>
</reference>
<name>A0ABS7DIQ3_9GAMM</name>
<organism evidence="3 4">
    <name type="scientific">Succinivibrio faecicola</name>
    <dbReference type="NCBI Taxonomy" id="2820300"/>
    <lineage>
        <taxon>Bacteria</taxon>
        <taxon>Pseudomonadati</taxon>
        <taxon>Pseudomonadota</taxon>
        <taxon>Gammaproteobacteria</taxon>
        <taxon>Aeromonadales</taxon>
        <taxon>Succinivibrionaceae</taxon>
        <taxon>Succinivibrio</taxon>
    </lineage>
</organism>
<dbReference type="InterPro" id="IPR054353">
    <property type="entry name" value="IstA-like_C"/>
</dbReference>
<evidence type="ECO:0000259" key="2">
    <source>
        <dbReference type="PROSITE" id="PS50994"/>
    </source>
</evidence>
<feature type="domain" description="Integrase catalytic" evidence="2">
    <location>
        <begin position="33"/>
        <end position="156"/>
    </location>
</feature>